<feature type="domain" description="Nose resistant-to-fluoxetine protein N-terminal" evidence="3">
    <location>
        <begin position="77"/>
        <end position="203"/>
    </location>
</feature>
<feature type="transmembrane region" description="Helical" evidence="1">
    <location>
        <begin position="356"/>
        <end position="375"/>
    </location>
</feature>
<name>A0AAE2D6K6_SCHME</name>
<protein>
    <recommendedName>
        <fullName evidence="3">Nose resistant-to-fluoxetine protein N-terminal domain-containing protein</fullName>
    </recommendedName>
</protein>
<feature type="transmembrane region" description="Helical" evidence="1">
    <location>
        <begin position="406"/>
        <end position="423"/>
    </location>
</feature>
<dbReference type="Proteomes" id="UP001292079">
    <property type="component" value="Unassembled WGS sequence"/>
</dbReference>
<dbReference type="GO" id="GO:0016747">
    <property type="term" value="F:acyltransferase activity, transferring groups other than amino-acyl groups"/>
    <property type="evidence" value="ECO:0007669"/>
    <property type="project" value="InterPro"/>
</dbReference>
<evidence type="ECO:0000256" key="2">
    <source>
        <dbReference type="SAM" id="SignalP"/>
    </source>
</evidence>
<reference evidence="4" key="1">
    <citation type="submission" date="2022-04" db="EMBL/GenBank/DDBJ databases">
        <authorList>
            <person name="Xu L."/>
            <person name="Lv Z."/>
        </authorList>
    </citation>
    <scope>NUCLEOTIDE SEQUENCE</scope>
    <source>
        <strain evidence="4">LV_2022a</strain>
    </source>
</reference>
<dbReference type="SMART" id="SM00703">
    <property type="entry name" value="NRF"/>
    <property type="match status" value="1"/>
</dbReference>
<evidence type="ECO:0000259" key="3">
    <source>
        <dbReference type="SMART" id="SM00703"/>
    </source>
</evidence>
<comment type="caution">
    <text evidence="4">The sequence shown here is derived from an EMBL/GenBank/DDBJ whole genome shotgun (WGS) entry which is preliminary data.</text>
</comment>
<dbReference type="PANTHER" id="PTHR11161:SF12">
    <property type="entry name" value="ACYLTRANSFERASE 3 DOMAIN-CONTAINING PROTEIN-RELATED"/>
    <property type="match status" value="1"/>
</dbReference>
<feature type="transmembrane region" description="Helical" evidence="1">
    <location>
        <begin position="444"/>
        <end position="466"/>
    </location>
</feature>
<evidence type="ECO:0000313" key="5">
    <source>
        <dbReference type="Proteomes" id="UP001292079"/>
    </source>
</evidence>
<feature type="signal peptide" evidence="2">
    <location>
        <begin position="1"/>
        <end position="24"/>
    </location>
</feature>
<keyword evidence="1" id="KW-0472">Membrane</keyword>
<feature type="transmembrane region" description="Helical" evidence="1">
    <location>
        <begin position="507"/>
        <end position="527"/>
    </location>
</feature>
<feature type="transmembrane region" description="Helical" evidence="1">
    <location>
        <begin position="687"/>
        <end position="705"/>
    </location>
</feature>
<keyword evidence="5" id="KW-1185">Reference proteome</keyword>
<feature type="transmembrane region" description="Helical" evidence="1">
    <location>
        <begin position="717"/>
        <end position="735"/>
    </location>
</feature>
<evidence type="ECO:0000313" key="4">
    <source>
        <dbReference type="EMBL" id="KAK4473276.1"/>
    </source>
</evidence>
<dbReference type="InterPro" id="IPR006621">
    <property type="entry name" value="Nose-resist-to-fluoxetine_N"/>
</dbReference>
<sequence>MSIQMLRNIQHLCFLWFLITTSLSLYCCHGGYSVKSTTRNGYFNELTDAKYVKSYNAMQNLFGSNNVYTNLKLPLNKTLCTMDINSIILGIYQRHRWALQWLDATAHPPPGIIGGAMHWVGSYDVCLQSLGYHSNNEVPKFRGTYCTMVFDMNNSIAIIPELHMSIGLCMPNTCTNEEVRNIVNATAYYLLLRLNRNESFCHRYAGDVQKDAWYDISVSICSILTILVVTATIIDLFLYIKWYQMQQLNRNVTRINHISDRNSMENVNHVDQQTLPLLESDDIEYNNHEQEIPGKGDDKHFKTFSEYRKTVSEKYILIKVIGAFSLPANTIQLCTKRKVDGMSDTTYDVSLKFVDGIRFISMIWIIGGHILLHGYKVTNNLLILTSEFRRIWLLGMYFNGHLAPDIYFFLSGLLMCYVCMQRLSNTVGFKNCIKFWLMVCLHRFIRLTPAYLMTVLFFTGLLIHIYDGPFFPQEINTSIIADCRKNWYILYLNNLFNFKHSCLQWCWYIANDIQYTIILAPIFVTLIRWKRIAGVVFALSLILISSLITYYVAYTNSFEIMDVAKEEIYVRPYTRCGAYMIGMLTGCLYYDYPRIEMRDISKNKILLESIGYAISAFLIISPIFISYGVLSGLITEINDRTAASYLAFHRVIFTLGIAISVYQCAIGWAKPIYKMFALSAFHVPARLTYCAYLIHPIVVTILINGTQTPFMIDQLEIISLTISVTVFSYAIAYILSMTTEYPICTLEKYLFH</sequence>
<evidence type="ECO:0000256" key="1">
    <source>
        <dbReference type="SAM" id="Phobius"/>
    </source>
</evidence>
<keyword evidence="1" id="KW-0812">Transmembrane</keyword>
<feature type="transmembrane region" description="Helical" evidence="1">
    <location>
        <begin position="642"/>
        <end position="666"/>
    </location>
</feature>
<keyword evidence="2" id="KW-0732">Signal</keyword>
<dbReference type="PANTHER" id="PTHR11161">
    <property type="entry name" value="O-ACYLTRANSFERASE"/>
    <property type="match status" value="1"/>
</dbReference>
<feature type="transmembrane region" description="Helical" evidence="1">
    <location>
        <begin position="534"/>
        <end position="552"/>
    </location>
</feature>
<feature type="transmembrane region" description="Helical" evidence="1">
    <location>
        <begin position="216"/>
        <end position="240"/>
    </location>
</feature>
<proteinExistence type="predicted"/>
<feature type="chain" id="PRO_5042191037" description="Nose resistant-to-fluoxetine protein N-terminal domain-containing protein" evidence="2">
    <location>
        <begin position="25"/>
        <end position="752"/>
    </location>
</feature>
<reference evidence="4" key="2">
    <citation type="journal article" date="2023" name="Infect Dis Poverty">
        <title>Chromosome-scale genome of the human blood fluke Schistosoma mekongi and its implications for public health.</title>
        <authorList>
            <person name="Zhou M."/>
            <person name="Xu L."/>
            <person name="Xu D."/>
            <person name="Chen W."/>
            <person name="Khan J."/>
            <person name="Hu Y."/>
            <person name="Huang H."/>
            <person name="Wei H."/>
            <person name="Zhang Y."/>
            <person name="Chusongsang P."/>
            <person name="Tanasarnprasert K."/>
            <person name="Hu X."/>
            <person name="Limpanont Y."/>
            <person name="Lv Z."/>
        </authorList>
    </citation>
    <scope>NUCLEOTIDE SEQUENCE</scope>
    <source>
        <strain evidence="4">LV_2022a</strain>
    </source>
</reference>
<dbReference type="InterPro" id="IPR052728">
    <property type="entry name" value="O2_lipid_transport_reg"/>
</dbReference>
<dbReference type="EMBL" id="JALJAT010000002">
    <property type="protein sequence ID" value="KAK4473276.1"/>
    <property type="molecule type" value="Genomic_DNA"/>
</dbReference>
<dbReference type="InterPro" id="IPR002656">
    <property type="entry name" value="Acyl_transf_3_dom"/>
</dbReference>
<organism evidence="4 5">
    <name type="scientific">Schistosoma mekongi</name>
    <name type="common">Parasitic worm</name>
    <dbReference type="NCBI Taxonomy" id="38744"/>
    <lineage>
        <taxon>Eukaryota</taxon>
        <taxon>Metazoa</taxon>
        <taxon>Spiralia</taxon>
        <taxon>Lophotrochozoa</taxon>
        <taxon>Platyhelminthes</taxon>
        <taxon>Trematoda</taxon>
        <taxon>Digenea</taxon>
        <taxon>Strigeidida</taxon>
        <taxon>Schistosomatoidea</taxon>
        <taxon>Schistosomatidae</taxon>
        <taxon>Schistosoma</taxon>
    </lineage>
</organism>
<dbReference type="Pfam" id="PF20146">
    <property type="entry name" value="NRF"/>
    <property type="match status" value="1"/>
</dbReference>
<feature type="transmembrane region" description="Helical" evidence="1">
    <location>
        <begin position="610"/>
        <end position="630"/>
    </location>
</feature>
<gene>
    <name evidence="4" type="ORF">MN116_004445</name>
</gene>
<dbReference type="Pfam" id="PF01757">
    <property type="entry name" value="Acyl_transf_3"/>
    <property type="match status" value="1"/>
</dbReference>
<accession>A0AAE2D6K6</accession>
<keyword evidence="1" id="KW-1133">Transmembrane helix</keyword>
<dbReference type="AlphaFoldDB" id="A0AAE2D6K6"/>